<evidence type="ECO:0008006" key="3">
    <source>
        <dbReference type="Google" id="ProtNLM"/>
    </source>
</evidence>
<reference evidence="1 2" key="1">
    <citation type="submission" date="2018-09" db="EMBL/GenBank/DDBJ databases">
        <title>Bacillus saliacetes sp. nov., isolated from Thai shrimp paste (Ka-pi).</title>
        <authorList>
            <person name="Daroonpunt R."/>
            <person name="Tanasupawat S."/>
            <person name="Yiamsombut S."/>
        </authorList>
    </citation>
    <scope>NUCLEOTIDE SEQUENCE [LARGE SCALE GENOMIC DNA]</scope>
    <source>
        <strain evidence="1 2">SKP7-4</strain>
    </source>
</reference>
<evidence type="ECO:0000313" key="2">
    <source>
        <dbReference type="Proteomes" id="UP000265801"/>
    </source>
</evidence>
<comment type="caution">
    <text evidence="1">The sequence shown here is derived from an EMBL/GenBank/DDBJ whole genome shotgun (WGS) entry which is preliminary data.</text>
</comment>
<dbReference type="OrthoDB" id="2967153at2"/>
<dbReference type="EMBL" id="QXIR01000018">
    <property type="protein sequence ID" value="RIW32323.1"/>
    <property type="molecule type" value="Genomic_DNA"/>
</dbReference>
<protein>
    <recommendedName>
        <fullName evidence="3">NIPSNAP domain-containing protein</fullName>
    </recommendedName>
</protein>
<organism evidence="1 2">
    <name type="scientific">Bacillus salacetis</name>
    <dbReference type="NCBI Taxonomy" id="2315464"/>
    <lineage>
        <taxon>Bacteria</taxon>
        <taxon>Bacillati</taxon>
        <taxon>Bacillota</taxon>
        <taxon>Bacilli</taxon>
        <taxon>Bacillales</taxon>
        <taxon>Bacillaceae</taxon>
        <taxon>Bacillus</taxon>
    </lineage>
</organism>
<sequence length="101" mass="11766">MNHSFQMYIQYEIKEPFIEQYQQLMKDILQSLKSYEAMDVQWMSPPGSTTVFLEVITLPTESHYHALKKLRKSRKHLVFGTLDACISGGLDKMDCFGLKQC</sequence>
<name>A0A3A1QVF6_9BACI</name>
<accession>A0A3A1QVF6</accession>
<dbReference type="Proteomes" id="UP000265801">
    <property type="component" value="Unassembled WGS sequence"/>
</dbReference>
<dbReference type="AlphaFoldDB" id="A0A3A1QVF6"/>
<dbReference type="RefSeq" id="WP_119547558.1">
    <property type="nucleotide sequence ID" value="NZ_QXIR01000018.1"/>
</dbReference>
<proteinExistence type="predicted"/>
<gene>
    <name evidence="1" type="ORF">D3H55_13720</name>
</gene>
<evidence type="ECO:0000313" key="1">
    <source>
        <dbReference type="EMBL" id="RIW32323.1"/>
    </source>
</evidence>
<keyword evidence="2" id="KW-1185">Reference proteome</keyword>